<dbReference type="Proteomes" id="UP000200980">
    <property type="component" value="Unassembled WGS sequence"/>
</dbReference>
<feature type="region of interest" description="Disordered" evidence="1">
    <location>
        <begin position="1"/>
        <end position="32"/>
    </location>
</feature>
<evidence type="ECO:0000256" key="1">
    <source>
        <dbReference type="SAM" id="MobiDB-lite"/>
    </source>
</evidence>
<dbReference type="AlphaFoldDB" id="A0A1S8GRB6"/>
<accession>A0A1S8GRB6</accession>
<evidence type="ECO:0000313" key="2">
    <source>
        <dbReference type="EMBL" id="OOL19606.1"/>
    </source>
</evidence>
<evidence type="ECO:0000313" key="3">
    <source>
        <dbReference type="Proteomes" id="UP000200980"/>
    </source>
</evidence>
<dbReference type="RefSeq" id="WP_077395418.1">
    <property type="nucleotide sequence ID" value="NZ_JATM01000001.1"/>
</dbReference>
<organism evidence="2 3">
    <name type="scientific">Bombella intestini</name>
    <dbReference type="NCBI Taxonomy" id="1539051"/>
    <lineage>
        <taxon>Bacteria</taxon>
        <taxon>Pseudomonadati</taxon>
        <taxon>Pseudomonadota</taxon>
        <taxon>Alphaproteobacteria</taxon>
        <taxon>Acetobacterales</taxon>
        <taxon>Acetobacteraceae</taxon>
        <taxon>Bombella</taxon>
    </lineage>
</organism>
<proteinExistence type="predicted"/>
<comment type="caution">
    <text evidence="2">The sequence shown here is derived from an EMBL/GenBank/DDBJ whole genome shotgun (WGS) entry which is preliminary data.</text>
</comment>
<name>A0A1S8GRB6_9PROT</name>
<keyword evidence="3" id="KW-1185">Reference proteome</keyword>
<reference evidence="2 3" key="1">
    <citation type="journal article" date="2016" name="PLoS ONE">
        <title>Whole-Genome Sequence Analysis of Bombella intestini LMG 28161T, a Novel Acetic Acid Bacterium Isolated from the Crop of a Red-Tailed Bumble Bee, Bombus lapidarius.</title>
        <authorList>
            <person name="Li L."/>
            <person name="Illeghems K."/>
            <person name="Van Kerrebroeck S."/>
            <person name="Borremans W."/>
            <person name="Cleenwerck I."/>
            <person name="Smagghe G."/>
            <person name="De Vuyst L."/>
            <person name="Vandamme P."/>
        </authorList>
    </citation>
    <scope>NUCLEOTIDE SEQUENCE [LARGE SCALE GENOMIC DNA]</scope>
    <source>
        <strain evidence="2 3">R-52487</strain>
    </source>
</reference>
<dbReference type="EMBL" id="JATM01000001">
    <property type="protein sequence ID" value="OOL19606.1"/>
    <property type="molecule type" value="Genomic_DNA"/>
</dbReference>
<feature type="compositionally biased region" description="Basic and acidic residues" evidence="1">
    <location>
        <begin position="1"/>
        <end position="19"/>
    </location>
</feature>
<gene>
    <name evidence="2" type="ORF">AL01_01080</name>
</gene>
<feature type="compositionally biased region" description="Polar residues" evidence="1">
    <location>
        <begin position="23"/>
        <end position="32"/>
    </location>
</feature>
<sequence length="87" mass="9345">MPPKADGHGRDDGIRHSDILDNGNHSSQSQAIIEAQTYSDQIDRQLAALGDQISPEELAEVQREKTFSDGNVDALTSAAACLTRKAP</sequence>
<protein>
    <submittedName>
        <fullName evidence="2">Uncharacterized protein</fullName>
    </submittedName>
</protein>
<dbReference type="STRING" id="1539051.AL01_01080"/>